<dbReference type="Proteomes" id="UP000028931">
    <property type="component" value="Chromosome"/>
</dbReference>
<evidence type="ECO:0000313" key="3">
    <source>
        <dbReference type="Proteomes" id="UP000028931"/>
    </source>
</evidence>
<dbReference type="InterPro" id="IPR010064">
    <property type="entry name" value="HK97-gp10_tail"/>
</dbReference>
<dbReference type="NCBIfam" id="TIGR01725">
    <property type="entry name" value="phge_HK97_gp10"/>
    <property type="match status" value="1"/>
</dbReference>
<dbReference type="KEGG" id="palk:PSAKL28_17090"/>
<dbReference type="OrthoDB" id="6941056at2"/>
<dbReference type="AlphaFoldDB" id="A0A077FAT9"/>
<dbReference type="RefSeq" id="WP_038609041.1">
    <property type="nucleotide sequence ID" value="NZ_CP009048.1"/>
</dbReference>
<gene>
    <name evidence="2" type="ORF">PSAKL28_17090</name>
</gene>
<sequence length="191" mass="21253">MAVRRSRMSGDFKLRRTLRNIHTMMDNELKPAMQSGADQILQTMRNLVPKDTGAAAAALEAFVSASGLDAQIGLRGKRNNRRFFYLRFVEYGTKGYSGKLYHRADADAVSGSHTTNRDRSQLSGKNRLGRRDTKNKSDGTTFFGKYPDIPARPAHPWLRPALDVNRDVVLADIAEAVRRTLRKASEGSADG</sequence>
<protein>
    <submittedName>
        <fullName evidence="2">Phage protein, HK97 gp10 family</fullName>
    </submittedName>
</protein>
<proteinExistence type="predicted"/>
<dbReference type="EMBL" id="CP009048">
    <property type="protein sequence ID" value="AIL60934.1"/>
    <property type="molecule type" value="Genomic_DNA"/>
</dbReference>
<evidence type="ECO:0000256" key="1">
    <source>
        <dbReference type="SAM" id="MobiDB-lite"/>
    </source>
</evidence>
<feature type="region of interest" description="Disordered" evidence="1">
    <location>
        <begin position="107"/>
        <end position="147"/>
    </location>
</feature>
<dbReference type="HOGENOM" id="CLU_1601296_0_0_6"/>
<evidence type="ECO:0000313" key="2">
    <source>
        <dbReference type="EMBL" id="AIL60934.1"/>
    </source>
</evidence>
<organism evidence="2 3">
    <name type="scientific">Pseudomonas alkylphenolica</name>
    <dbReference type="NCBI Taxonomy" id="237609"/>
    <lineage>
        <taxon>Bacteria</taxon>
        <taxon>Pseudomonadati</taxon>
        <taxon>Pseudomonadota</taxon>
        <taxon>Gammaproteobacteria</taxon>
        <taxon>Pseudomonadales</taxon>
        <taxon>Pseudomonadaceae</taxon>
        <taxon>Pseudomonas</taxon>
    </lineage>
</organism>
<accession>A0A077FAT9</accession>
<reference evidence="2 3" key="1">
    <citation type="submission" date="2014-07" db="EMBL/GenBank/DDBJ databases">
        <authorList>
            <person name="Lee K."/>
            <person name="Lim J.Y."/>
            <person name="Hwang I."/>
        </authorList>
    </citation>
    <scope>NUCLEOTIDE SEQUENCE [LARGE SCALE GENOMIC DNA]</scope>
    <source>
        <strain evidence="2 3">KL28</strain>
    </source>
</reference>
<name>A0A077FAT9_9PSED</name>